<dbReference type="GO" id="GO:0003677">
    <property type="term" value="F:DNA binding"/>
    <property type="evidence" value="ECO:0007669"/>
    <property type="project" value="UniProtKB-KW"/>
</dbReference>
<dbReference type="RefSeq" id="WP_096328496.1">
    <property type="nucleotide sequence ID" value="NZ_FOMX01000010.1"/>
</dbReference>
<evidence type="ECO:0000259" key="5">
    <source>
        <dbReference type="Pfam" id="PF01420"/>
    </source>
</evidence>
<comment type="similarity">
    <text evidence="1">Belongs to the type-I restriction system S methylase family.</text>
</comment>
<dbReference type="Gene3D" id="3.90.220.20">
    <property type="entry name" value="DNA methylase specificity domains"/>
    <property type="match status" value="2"/>
</dbReference>
<dbReference type="InterPro" id="IPR000055">
    <property type="entry name" value="Restrct_endonuc_typeI_TRD"/>
</dbReference>
<protein>
    <submittedName>
        <fullName evidence="6">Type I restriction enzyme, S subunit</fullName>
    </submittedName>
</protein>
<dbReference type="STRING" id="54.SAMN02745121_03317"/>
<keyword evidence="3" id="KW-0238">DNA-binding</keyword>
<dbReference type="Gene3D" id="1.10.287.1120">
    <property type="entry name" value="Bipartite methylase S protein"/>
    <property type="match status" value="1"/>
</dbReference>
<feature type="region of interest" description="Disordered" evidence="4">
    <location>
        <begin position="195"/>
        <end position="214"/>
    </location>
</feature>
<name>A0A1I1YME8_9BACT</name>
<evidence type="ECO:0000256" key="3">
    <source>
        <dbReference type="ARBA" id="ARBA00023125"/>
    </source>
</evidence>
<dbReference type="CDD" id="cd17244">
    <property type="entry name" value="RMtype1_S_Apa101655I-TRD2-CR2_like"/>
    <property type="match status" value="1"/>
</dbReference>
<dbReference type="CDD" id="cd17524">
    <property type="entry name" value="RMtype1_S_EcoUTORF5051P-TRD2-CR2_like"/>
    <property type="match status" value="1"/>
</dbReference>
<dbReference type="EMBL" id="FOMX01000010">
    <property type="protein sequence ID" value="SFE19160.1"/>
    <property type="molecule type" value="Genomic_DNA"/>
</dbReference>
<evidence type="ECO:0000256" key="1">
    <source>
        <dbReference type="ARBA" id="ARBA00010923"/>
    </source>
</evidence>
<dbReference type="Proteomes" id="UP000199400">
    <property type="component" value="Unassembled WGS sequence"/>
</dbReference>
<feature type="domain" description="Type I restriction modification DNA specificity" evidence="5">
    <location>
        <begin position="1"/>
        <end position="177"/>
    </location>
</feature>
<gene>
    <name evidence="6" type="ORF">SAMN02745121_03317</name>
</gene>
<dbReference type="OrthoDB" id="5296428at2"/>
<dbReference type="PANTHER" id="PTHR30408:SF12">
    <property type="entry name" value="TYPE I RESTRICTION ENZYME MJAVIII SPECIFICITY SUBUNIT"/>
    <property type="match status" value="1"/>
</dbReference>
<dbReference type="GO" id="GO:0009307">
    <property type="term" value="P:DNA restriction-modification system"/>
    <property type="evidence" value="ECO:0007669"/>
    <property type="project" value="UniProtKB-KW"/>
</dbReference>
<reference evidence="7" key="1">
    <citation type="submission" date="2016-10" db="EMBL/GenBank/DDBJ databases">
        <authorList>
            <person name="Varghese N."/>
            <person name="Submissions S."/>
        </authorList>
    </citation>
    <scope>NUCLEOTIDE SEQUENCE [LARGE SCALE GENOMIC DNA]</scope>
    <source>
        <strain evidence="7">ATCC 25963</strain>
    </source>
</reference>
<dbReference type="InterPro" id="IPR052021">
    <property type="entry name" value="Type-I_RS_S_subunit"/>
</dbReference>
<dbReference type="Pfam" id="PF01420">
    <property type="entry name" value="Methylase_S"/>
    <property type="match status" value="1"/>
</dbReference>
<feature type="compositionally biased region" description="Basic and acidic residues" evidence="4">
    <location>
        <begin position="195"/>
        <end position="208"/>
    </location>
</feature>
<organism evidence="6 7">
    <name type="scientific">Nannocystis exedens</name>
    <dbReference type="NCBI Taxonomy" id="54"/>
    <lineage>
        <taxon>Bacteria</taxon>
        <taxon>Pseudomonadati</taxon>
        <taxon>Myxococcota</taxon>
        <taxon>Polyangia</taxon>
        <taxon>Nannocystales</taxon>
        <taxon>Nannocystaceae</taxon>
        <taxon>Nannocystis</taxon>
    </lineage>
</organism>
<dbReference type="InterPro" id="IPR044946">
    <property type="entry name" value="Restrct_endonuc_typeI_TRD_sf"/>
</dbReference>
<evidence type="ECO:0000256" key="2">
    <source>
        <dbReference type="ARBA" id="ARBA00022747"/>
    </source>
</evidence>
<keyword evidence="2" id="KW-0680">Restriction system</keyword>
<accession>A0A1I1YME8</accession>
<dbReference type="SUPFAM" id="SSF116734">
    <property type="entry name" value="DNA methylase specificity domain"/>
    <property type="match status" value="2"/>
</dbReference>
<evidence type="ECO:0000313" key="6">
    <source>
        <dbReference type="EMBL" id="SFE19160.1"/>
    </source>
</evidence>
<dbReference type="PANTHER" id="PTHR30408">
    <property type="entry name" value="TYPE-1 RESTRICTION ENZYME ECOKI SPECIFICITY PROTEIN"/>
    <property type="match status" value="1"/>
</dbReference>
<evidence type="ECO:0000256" key="4">
    <source>
        <dbReference type="SAM" id="MobiDB-lite"/>
    </source>
</evidence>
<proteinExistence type="inferred from homology"/>
<keyword evidence="7" id="KW-1185">Reference proteome</keyword>
<sequence>MSDWRSVHLGEIARIEIGGTPARDQPRFWAHSQEGHAWASIADLTRKWISTTSETITDAGVRHSNTKPIPPGTLMMSFKLTIGRCAIAARLLYSNEAIASFFLDRASADTHWLYYALPPIASRAVIDVAIKGGTLNMSSLRRLRVALPPLAEQNLIAQILDTIDSAVSRSEQIVAKLKLVKQGLVHDLLTRGIDDNGELRDPDRHPEQFQDSPLGRIPKTWVATQLGGVVPRATYGGSEALTAGPGIPVLRMNNIRDGEAHLEDLKYSDHPCYRGLLLRDGDVLFNRTNSIEHVGRTGIWRGQIATASFASYLVKLDPDPARLRCEFLNRLLNWDIIQLQIRRYATPGVHQVNINPTNLRRTLVALPTSLEEQDRITQLLAAEDGRIRAEVTVLEKLRLLKQALMDDLLTGRVRVTPLLEGNA</sequence>
<evidence type="ECO:0000313" key="7">
    <source>
        <dbReference type="Proteomes" id="UP000199400"/>
    </source>
</evidence>
<dbReference type="AlphaFoldDB" id="A0A1I1YME8"/>